<dbReference type="Proteomes" id="UP001497644">
    <property type="component" value="Chromosome 5"/>
</dbReference>
<sequence>MAARDGSGCAPASYPEFLHVDWSVSGRLKPEPSNEEEATEEGNFGVRVDVCPRDKSNEIHYNRGRKLRARPHYGKYLFSSPAAELALASLHR</sequence>
<dbReference type="AlphaFoldDB" id="A0AAV2NYQ4"/>
<name>A0AAV2NYQ4_9HYME</name>
<gene>
    <name evidence="1" type="ORF">LPLAT_LOCUS10105</name>
</gene>
<accession>A0AAV2NYQ4</accession>
<organism evidence="1 2">
    <name type="scientific">Lasius platythorax</name>
    <dbReference type="NCBI Taxonomy" id="488582"/>
    <lineage>
        <taxon>Eukaryota</taxon>
        <taxon>Metazoa</taxon>
        <taxon>Ecdysozoa</taxon>
        <taxon>Arthropoda</taxon>
        <taxon>Hexapoda</taxon>
        <taxon>Insecta</taxon>
        <taxon>Pterygota</taxon>
        <taxon>Neoptera</taxon>
        <taxon>Endopterygota</taxon>
        <taxon>Hymenoptera</taxon>
        <taxon>Apocrita</taxon>
        <taxon>Aculeata</taxon>
        <taxon>Formicoidea</taxon>
        <taxon>Formicidae</taxon>
        <taxon>Formicinae</taxon>
        <taxon>Lasius</taxon>
        <taxon>Lasius</taxon>
    </lineage>
</organism>
<protein>
    <submittedName>
        <fullName evidence="1">Uncharacterized protein</fullName>
    </submittedName>
</protein>
<proteinExistence type="predicted"/>
<evidence type="ECO:0000313" key="1">
    <source>
        <dbReference type="EMBL" id="CAL1684493.1"/>
    </source>
</evidence>
<evidence type="ECO:0000313" key="2">
    <source>
        <dbReference type="Proteomes" id="UP001497644"/>
    </source>
</evidence>
<reference evidence="1" key="1">
    <citation type="submission" date="2024-04" db="EMBL/GenBank/DDBJ databases">
        <authorList>
            <consortium name="Molecular Ecology Group"/>
        </authorList>
    </citation>
    <scope>NUCLEOTIDE SEQUENCE</scope>
</reference>
<keyword evidence="2" id="KW-1185">Reference proteome</keyword>
<dbReference type="EMBL" id="OZ034828">
    <property type="protein sequence ID" value="CAL1684493.1"/>
    <property type="molecule type" value="Genomic_DNA"/>
</dbReference>